<dbReference type="InterPro" id="IPR036890">
    <property type="entry name" value="HATPase_C_sf"/>
</dbReference>
<evidence type="ECO:0000256" key="5">
    <source>
        <dbReference type="ARBA" id="ARBA00022679"/>
    </source>
</evidence>
<accession>A0A367Q0P5</accession>
<dbReference type="CDD" id="cd16922">
    <property type="entry name" value="HATPase_EvgS-ArcB-TorS-like"/>
    <property type="match status" value="1"/>
</dbReference>
<evidence type="ECO:0000259" key="10">
    <source>
        <dbReference type="PROSITE" id="PS50109"/>
    </source>
</evidence>
<comment type="caution">
    <text evidence="11">The sequence shown here is derived from an EMBL/GenBank/DDBJ whole genome shotgun (WGS) entry which is preliminary data.</text>
</comment>
<sequence>MAGLVVHANLISQILMTVIDGQPLTKGWFSQGEWLWFFCGSLISSCMTWQLLQINSSNKQSQLEKANQQLQEYSQTLEQKASDNYTQYYVLHTQELEAVKIAADIANQAKRAFLANMSHELRTPLNGILGYAQILQHSQTLTQLELEGVNIIHQCGSHLLTLINDILDFSTIEAQKLELHKSDFHFPSFLRSIVEMCRIGTSQKNISFIYHADSQLPNGIHADEKRLRQVLIHLLGNAIKFTDSGKVAFKVKILETQNSDVESEQNIIKIRFQVEDTGAGITSEQLEKIFLPFEQVCDKQKQVEGIGLGLAISCKIAELMGSEIKVESNLGFGSKFWLDLDLEIASNWIQTSPYESTKIVPLKDKDPKILIVDDQWHCSTSHIPNFDFVVPVETELEKLLDLAMRGNIKGIKIALDELEQLDERFFAFITEVRQLADEFEAKKIREFIKYFKGRTQ</sequence>
<dbReference type="EMBL" id="LXQD01000355">
    <property type="protein sequence ID" value="RCJ17595.1"/>
    <property type="molecule type" value="Genomic_DNA"/>
</dbReference>
<proteinExistence type="inferred from homology"/>
<dbReference type="Pfam" id="PF02518">
    <property type="entry name" value="HATPase_c"/>
    <property type="match status" value="1"/>
</dbReference>
<dbReference type="Gene3D" id="1.10.287.130">
    <property type="match status" value="1"/>
</dbReference>
<dbReference type="PANTHER" id="PTHR43047">
    <property type="entry name" value="TWO-COMPONENT HISTIDINE PROTEIN KINASE"/>
    <property type="match status" value="1"/>
</dbReference>
<keyword evidence="9" id="KW-0175">Coiled coil</keyword>
<evidence type="ECO:0000256" key="3">
    <source>
        <dbReference type="ARBA" id="ARBA00012438"/>
    </source>
</evidence>
<dbReference type="SUPFAM" id="SSF55874">
    <property type="entry name" value="ATPase domain of HSP90 chaperone/DNA topoisomerase II/histidine kinase"/>
    <property type="match status" value="1"/>
</dbReference>
<gene>
    <name evidence="11" type="ORF">A6770_33760</name>
</gene>
<evidence type="ECO:0000256" key="6">
    <source>
        <dbReference type="ARBA" id="ARBA00022777"/>
    </source>
</evidence>
<protein>
    <recommendedName>
        <fullName evidence="8">Circadian input-output histidine kinase CikA</fullName>
        <ecNumber evidence="3">2.7.13.3</ecNumber>
    </recommendedName>
</protein>
<comment type="catalytic activity">
    <reaction evidence="1">
        <text>ATP + protein L-histidine = ADP + protein N-phospho-L-histidine.</text>
        <dbReference type="EC" id="2.7.13.3"/>
    </reaction>
</comment>
<dbReference type="InterPro" id="IPR036097">
    <property type="entry name" value="HisK_dim/P_sf"/>
</dbReference>
<dbReference type="SUPFAM" id="SSF47384">
    <property type="entry name" value="Homodimeric domain of signal transducing histidine kinase"/>
    <property type="match status" value="1"/>
</dbReference>
<evidence type="ECO:0000256" key="4">
    <source>
        <dbReference type="ARBA" id="ARBA00022553"/>
    </source>
</evidence>
<dbReference type="InterPro" id="IPR003661">
    <property type="entry name" value="HisK_dim/P_dom"/>
</dbReference>
<evidence type="ECO:0000313" key="11">
    <source>
        <dbReference type="EMBL" id="RCJ17595.1"/>
    </source>
</evidence>
<feature type="domain" description="Histidine kinase" evidence="10">
    <location>
        <begin position="116"/>
        <end position="344"/>
    </location>
</feature>
<dbReference type="InterPro" id="IPR004358">
    <property type="entry name" value="Sig_transdc_His_kin-like_C"/>
</dbReference>
<dbReference type="AlphaFoldDB" id="A0A367Q0P5"/>
<feature type="coiled-coil region" evidence="9">
    <location>
        <begin position="56"/>
        <end position="83"/>
    </location>
</feature>
<dbReference type="PROSITE" id="PS50109">
    <property type="entry name" value="HIS_KIN"/>
    <property type="match status" value="1"/>
</dbReference>
<keyword evidence="12" id="KW-1185">Reference proteome</keyword>
<evidence type="ECO:0000256" key="9">
    <source>
        <dbReference type="SAM" id="Coils"/>
    </source>
</evidence>
<keyword evidence="6" id="KW-0418">Kinase</keyword>
<keyword evidence="5" id="KW-0808">Transferase</keyword>
<dbReference type="FunFam" id="3.30.565.10:FF:000010">
    <property type="entry name" value="Sensor histidine kinase RcsC"/>
    <property type="match status" value="1"/>
</dbReference>
<dbReference type="GO" id="GO:0000155">
    <property type="term" value="F:phosphorelay sensor kinase activity"/>
    <property type="evidence" value="ECO:0007669"/>
    <property type="project" value="InterPro"/>
</dbReference>
<keyword evidence="7" id="KW-0902">Two-component regulatory system</keyword>
<evidence type="ECO:0000256" key="7">
    <source>
        <dbReference type="ARBA" id="ARBA00023012"/>
    </source>
</evidence>
<keyword evidence="4" id="KW-0597">Phosphoprotein</keyword>
<evidence type="ECO:0000313" key="12">
    <source>
        <dbReference type="Proteomes" id="UP000252107"/>
    </source>
</evidence>
<evidence type="ECO:0000256" key="1">
    <source>
        <dbReference type="ARBA" id="ARBA00000085"/>
    </source>
</evidence>
<organism evidence="11 12">
    <name type="scientific">Nostoc minutum NIES-26</name>
    <dbReference type="NCBI Taxonomy" id="1844469"/>
    <lineage>
        <taxon>Bacteria</taxon>
        <taxon>Bacillati</taxon>
        <taxon>Cyanobacteriota</taxon>
        <taxon>Cyanophyceae</taxon>
        <taxon>Nostocales</taxon>
        <taxon>Nostocaceae</taxon>
        <taxon>Nostoc</taxon>
    </lineage>
</organism>
<dbReference type="PRINTS" id="PR00344">
    <property type="entry name" value="BCTRLSENSOR"/>
</dbReference>
<evidence type="ECO:0000256" key="8">
    <source>
        <dbReference type="ARBA" id="ARBA00074306"/>
    </source>
</evidence>
<dbReference type="Pfam" id="PF00512">
    <property type="entry name" value="HisKA"/>
    <property type="match status" value="1"/>
</dbReference>
<dbReference type="Gene3D" id="3.30.565.10">
    <property type="entry name" value="Histidine kinase-like ATPase, C-terminal domain"/>
    <property type="match status" value="1"/>
</dbReference>
<reference evidence="11" key="1">
    <citation type="submission" date="2016-04" db="EMBL/GenBank/DDBJ databases">
        <authorList>
            <person name="Tabuchi Yagui T.R."/>
        </authorList>
    </citation>
    <scope>NUCLEOTIDE SEQUENCE [LARGE SCALE GENOMIC DNA]</scope>
    <source>
        <strain evidence="11">NIES-26</strain>
    </source>
</reference>
<dbReference type="SMART" id="SM00388">
    <property type="entry name" value="HisKA"/>
    <property type="match status" value="1"/>
</dbReference>
<evidence type="ECO:0000256" key="2">
    <source>
        <dbReference type="ARBA" id="ARBA00006402"/>
    </source>
</evidence>
<comment type="similarity">
    <text evidence="2">In the N-terminal section; belongs to the phytochrome family.</text>
</comment>
<dbReference type="InterPro" id="IPR005467">
    <property type="entry name" value="His_kinase_dom"/>
</dbReference>
<dbReference type="CDD" id="cd00082">
    <property type="entry name" value="HisKA"/>
    <property type="match status" value="1"/>
</dbReference>
<dbReference type="InterPro" id="IPR003594">
    <property type="entry name" value="HATPase_dom"/>
</dbReference>
<dbReference type="SMART" id="SM00387">
    <property type="entry name" value="HATPase_c"/>
    <property type="match status" value="1"/>
</dbReference>
<dbReference type="Proteomes" id="UP000252107">
    <property type="component" value="Unassembled WGS sequence"/>
</dbReference>
<name>A0A367Q0P5_9NOSO</name>
<dbReference type="EC" id="2.7.13.3" evidence="3"/>